<accession>A0A0V8GI80</accession>
<dbReference type="AlphaFoldDB" id="A0A0V8GI80"/>
<keyword evidence="1" id="KW-0732">Signal</keyword>
<evidence type="ECO:0000256" key="1">
    <source>
        <dbReference type="ARBA" id="ARBA00022729"/>
    </source>
</evidence>
<dbReference type="Pfam" id="PF11611">
    <property type="entry name" value="DUF4352"/>
    <property type="match status" value="1"/>
</dbReference>
<protein>
    <recommendedName>
        <fullName evidence="3">DUF4352 domain-containing protein</fullName>
    </recommendedName>
</protein>
<evidence type="ECO:0000313" key="5">
    <source>
        <dbReference type="Proteomes" id="UP000053797"/>
    </source>
</evidence>
<dbReference type="InterPro" id="IPR029050">
    <property type="entry name" value="Immunoprotect_excell_Ig-like"/>
</dbReference>
<evidence type="ECO:0000256" key="2">
    <source>
        <dbReference type="SAM" id="MobiDB-lite"/>
    </source>
</evidence>
<proteinExistence type="predicted"/>
<feature type="region of interest" description="Disordered" evidence="2">
    <location>
        <begin position="19"/>
        <end position="40"/>
    </location>
</feature>
<dbReference type="EMBL" id="LNQL01000001">
    <property type="protein sequence ID" value="KSU49871.1"/>
    <property type="molecule type" value="Genomic_DNA"/>
</dbReference>
<dbReference type="RefSeq" id="WP_058264521.1">
    <property type="nucleotide sequence ID" value="NZ_FMYN01000001.1"/>
</dbReference>
<dbReference type="InterPro" id="IPR029051">
    <property type="entry name" value="DUF4352"/>
</dbReference>
<evidence type="ECO:0000313" key="4">
    <source>
        <dbReference type="EMBL" id="KSU49871.1"/>
    </source>
</evidence>
<sequence>MRQILATLMLGTVLAGCGTSASQDTPKEPASAKQEQPVSLEKTSAYVPNPQIPDDRDLTKIDQTVTDDKGDLTLKQFKRVNETRKIGPIEMTIEEIKVFHARPSYGMIDFFHGFTHDESFDLIKTRVTIKNTSNEPVTFNPVAHFKLDAATEKTLEDDVYLESLAKTYAPSESRSGNFGFILEHPVDSIELLTSDVLDEKQDVLKKGTTFSTYLR</sequence>
<name>A0A0V8GI80_9BACL</name>
<comment type="caution">
    <text evidence="4">The sequence shown here is derived from an EMBL/GenBank/DDBJ whole genome shotgun (WGS) entry which is preliminary data.</text>
</comment>
<feature type="domain" description="DUF4352" evidence="3">
    <location>
        <begin position="80"/>
        <end position="191"/>
    </location>
</feature>
<dbReference type="Proteomes" id="UP000053797">
    <property type="component" value="Unassembled WGS sequence"/>
</dbReference>
<organism evidence="4 5">
    <name type="scientific">Exiguobacterium indicum</name>
    <dbReference type="NCBI Taxonomy" id="296995"/>
    <lineage>
        <taxon>Bacteria</taxon>
        <taxon>Bacillati</taxon>
        <taxon>Bacillota</taxon>
        <taxon>Bacilli</taxon>
        <taxon>Bacillales</taxon>
        <taxon>Bacillales Family XII. Incertae Sedis</taxon>
        <taxon>Exiguobacterium</taxon>
    </lineage>
</organism>
<dbReference type="OrthoDB" id="2352213at2"/>
<dbReference type="Gene3D" id="2.60.40.1240">
    <property type="match status" value="1"/>
</dbReference>
<gene>
    <name evidence="4" type="ORF">AS033_00455</name>
</gene>
<evidence type="ECO:0000259" key="3">
    <source>
        <dbReference type="Pfam" id="PF11611"/>
    </source>
</evidence>
<reference evidence="4 5" key="1">
    <citation type="journal article" date="2015" name="Int. J. Syst. Evol. Microbiol.">
        <title>Exiguobacterium enclense sp. nov., isolated from sediment.</title>
        <authorList>
            <person name="Dastager S.G."/>
            <person name="Mawlankar R."/>
            <person name="Sonalkar V.V."/>
            <person name="Thorat M.N."/>
            <person name="Mual P."/>
            <person name="Verma A."/>
            <person name="Krishnamurthi S."/>
            <person name="Tang S.K."/>
            <person name="Li W.J."/>
        </authorList>
    </citation>
    <scope>NUCLEOTIDE SEQUENCE [LARGE SCALE GENOMIC DNA]</scope>
    <source>
        <strain evidence="4 5">NIO-1109</strain>
    </source>
</reference>
<dbReference type="PROSITE" id="PS51257">
    <property type="entry name" value="PROKAR_LIPOPROTEIN"/>
    <property type="match status" value="1"/>
</dbReference>